<accession>A0ABV8EKK7</accession>
<protein>
    <submittedName>
        <fullName evidence="1">Uncharacterized protein</fullName>
    </submittedName>
</protein>
<dbReference type="Proteomes" id="UP001595766">
    <property type="component" value="Unassembled WGS sequence"/>
</dbReference>
<gene>
    <name evidence="1" type="ORF">ACFOUP_04730</name>
</gene>
<dbReference type="RefSeq" id="WP_241297143.1">
    <property type="nucleotide sequence ID" value="NZ_JAKZGR010000018.1"/>
</dbReference>
<comment type="caution">
    <text evidence="1">The sequence shown here is derived from an EMBL/GenBank/DDBJ whole genome shotgun (WGS) entry which is preliminary data.</text>
</comment>
<keyword evidence="2" id="KW-1185">Reference proteome</keyword>
<evidence type="ECO:0000313" key="2">
    <source>
        <dbReference type="Proteomes" id="UP001595766"/>
    </source>
</evidence>
<dbReference type="PROSITE" id="PS51257">
    <property type="entry name" value="PROKAR_LIPOPROTEIN"/>
    <property type="match status" value="1"/>
</dbReference>
<dbReference type="EMBL" id="JBHSAV010000013">
    <property type="protein sequence ID" value="MFC3975668.1"/>
    <property type="molecule type" value="Genomic_DNA"/>
</dbReference>
<reference evidence="2" key="1">
    <citation type="journal article" date="2019" name="Int. J. Syst. Evol. Microbiol.">
        <title>The Global Catalogue of Microorganisms (GCM) 10K type strain sequencing project: providing services to taxonomists for standard genome sequencing and annotation.</title>
        <authorList>
            <consortium name="The Broad Institute Genomics Platform"/>
            <consortium name="The Broad Institute Genome Sequencing Center for Infectious Disease"/>
            <person name="Wu L."/>
            <person name="Ma J."/>
        </authorList>
    </citation>
    <scope>NUCLEOTIDE SEQUENCE [LARGE SCALE GENOMIC DNA]</scope>
    <source>
        <strain evidence="2">CECT 8551</strain>
    </source>
</reference>
<proteinExistence type="predicted"/>
<evidence type="ECO:0000313" key="1">
    <source>
        <dbReference type="EMBL" id="MFC3975668.1"/>
    </source>
</evidence>
<sequence length="119" mass="13851">MKVRLLSLKVCIAFGLLMGLFLVSCIDEEDIRDKEHLVEYRVYSNTEGALILLSYYDLTIKDNWSREFVTKSYYAQIVARCEDPTVLITAEIYVDGKLRAKMERNSYLNLTHRIKGEGY</sequence>
<name>A0ABV8EKK7_9BACT</name>
<organism evidence="1 2">
    <name type="scientific">Belliella kenyensis</name>
    <dbReference type="NCBI Taxonomy" id="1472724"/>
    <lineage>
        <taxon>Bacteria</taxon>
        <taxon>Pseudomonadati</taxon>
        <taxon>Bacteroidota</taxon>
        <taxon>Cytophagia</taxon>
        <taxon>Cytophagales</taxon>
        <taxon>Cyclobacteriaceae</taxon>
        <taxon>Belliella</taxon>
    </lineage>
</organism>